<dbReference type="InterPro" id="IPR016136">
    <property type="entry name" value="DNA_helicase_N/primase_C"/>
</dbReference>
<evidence type="ECO:0000313" key="1">
    <source>
        <dbReference type="EMBL" id="VAW58982.1"/>
    </source>
</evidence>
<feature type="non-terminal residue" evidence="1">
    <location>
        <position position="1"/>
    </location>
</feature>
<reference evidence="1" key="1">
    <citation type="submission" date="2018-06" db="EMBL/GenBank/DDBJ databases">
        <authorList>
            <person name="Zhirakovskaya E."/>
        </authorList>
    </citation>
    <scope>NUCLEOTIDE SEQUENCE</scope>
</reference>
<sequence length="42" mass="4955">NDAFKNLLNKHRDLRLQELLNKSHNTELSAEEKTELSQLYLS</sequence>
<dbReference type="SUPFAM" id="SSF117023">
    <property type="entry name" value="DNA primase DnaG, C-terminal domain"/>
    <property type="match status" value="1"/>
</dbReference>
<gene>
    <name evidence="1" type="ORF">MNBD_GAMMA08-2079</name>
</gene>
<proteinExistence type="predicted"/>
<protein>
    <submittedName>
        <fullName evidence="1">Uncharacterized protein</fullName>
    </submittedName>
</protein>
<organism evidence="1">
    <name type="scientific">hydrothermal vent metagenome</name>
    <dbReference type="NCBI Taxonomy" id="652676"/>
    <lineage>
        <taxon>unclassified sequences</taxon>
        <taxon>metagenomes</taxon>
        <taxon>ecological metagenomes</taxon>
    </lineage>
</organism>
<accession>A0A3B0X6A4</accession>
<dbReference type="EMBL" id="UOFH01000046">
    <property type="protein sequence ID" value="VAW58982.1"/>
    <property type="molecule type" value="Genomic_DNA"/>
</dbReference>
<dbReference type="Gene3D" id="1.10.860.10">
    <property type="entry name" value="DNAb Helicase, Chain A"/>
    <property type="match status" value="1"/>
</dbReference>
<dbReference type="AlphaFoldDB" id="A0A3B0X6A4"/>
<name>A0A3B0X6A4_9ZZZZ</name>